<keyword evidence="2" id="KW-1185">Reference proteome</keyword>
<organism evidence="1 2">
    <name type="scientific">Chiloscyllium punctatum</name>
    <name type="common">Brownbanded bambooshark</name>
    <name type="synonym">Hemiscyllium punctatum</name>
    <dbReference type="NCBI Taxonomy" id="137246"/>
    <lineage>
        <taxon>Eukaryota</taxon>
        <taxon>Metazoa</taxon>
        <taxon>Chordata</taxon>
        <taxon>Craniata</taxon>
        <taxon>Vertebrata</taxon>
        <taxon>Chondrichthyes</taxon>
        <taxon>Elasmobranchii</taxon>
        <taxon>Galeomorphii</taxon>
        <taxon>Galeoidea</taxon>
        <taxon>Orectolobiformes</taxon>
        <taxon>Hemiscylliidae</taxon>
        <taxon>Chiloscyllium</taxon>
    </lineage>
</organism>
<dbReference type="Gene3D" id="3.60.15.10">
    <property type="entry name" value="Ribonuclease Z/Hydroxyacylglutathione hydrolase-like"/>
    <property type="match status" value="1"/>
</dbReference>
<dbReference type="InterPro" id="IPR051682">
    <property type="entry name" value="Mito_Persulfide_Diox"/>
</dbReference>
<dbReference type="Proteomes" id="UP000287033">
    <property type="component" value="Unassembled WGS sequence"/>
</dbReference>
<proteinExistence type="predicted"/>
<dbReference type="AlphaFoldDB" id="A0A401TKJ0"/>
<comment type="caution">
    <text evidence="1">The sequence shown here is derived from an EMBL/GenBank/DDBJ whole genome shotgun (WGS) entry which is preliminary data.</text>
</comment>
<evidence type="ECO:0008006" key="3">
    <source>
        <dbReference type="Google" id="ProtNLM"/>
    </source>
</evidence>
<dbReference type="OMA" id="QCLLYPA"/>
<feature type="non-terminal residue" evidence="1">
    <location>
        <position position="1"/>
    </location>
</feature>
<dbReference type="PANTHER" id="PTHR43084">
    <property type="entry name" value="PERSULFIDE DIOXYGENASE ETHE1"/>
    <property type="match status" value="1"/>
</dbReference>
<dbReference type="GO" id="GO:0005739">
    <property type="term" value="C:mitochondrion"/>
    <property type="evidence" value="ECO:0007669"/>
    <property type="project" value="TreeGrafter"/>
</dbReference>
<dbReference type="SUPFAM" id="SSF56281">
    <property type="entry name" value="Metallo-hydrolase/oxidoreductase"/>
    <property type="match status" value="1"/>
</dbReference>
<dbReference type="GO" id="GO:0050313">
    <property type="term" value="F:sulfur dioxygenase activity"/>
    <property type="evidence" value="ECO:0007669"/>
    <property type="project" value="TreeGrafter"/>
</dbReference>
<dbReference type="PANTHER" id="PTHR43084:SF1">
    <property type="entry name" value="PERSULFIDE DIOXYGENASE ETHE1, MITOCHONDRIAL"/>
    <property type="match status" value="1"/>
</dbReference>
<sequence length="89" mass="9923">SSESLYHSVHSQIFTLPDQCLLYPAHDYTGQTVTTVGEEKRLNPRLSKSLSEFIAIMNNLNLPYPKQIDEALPANMVCGLQGNPGEPHR</sequence>
<name>A0A401TKJ0_CHIPU</name>
<dbReference type="STRING" id="137246.A0A401TKJ0"/>
<dbReference type="GO" id="GO:0070813">
    <property type="term" value="P:hydrogen sulfide metabolic process"/>
    <property type="evidence" value="ECO:0007669"/>
    <property type="project" value="TreeGrafter"/>
</dbReference>
<gene>
    <name evidence="1" type="ORF">chiPu_0026984</name>
</gene>
<protein>
    <recommendedName>
        <fullName evidence="3">Metallo-beta-lactamase domain-containing protein</fullName>
    </recommendedName>
</protein>
<reference evidence="1 2" key="1">
    <citation type="journal article" date="2018" name="Nat. Ecol. Evol.">
        <title>Shark genomes provide insights into elasmobranch evolution and the origin of vertebrates.</title>
        <authorList>
            <person name="Hara Y"/>
            <person name="Yamaguchi K"/>
            <person name="Onimaru K"/>
            <person name="Kadota M"/>
            <person name="Koyanagi M"/>
            <person name="Keeley SD"/>
            <person name="Tatsumi K"/>
            <person name="Tanaka K"/>
            <person name="Motone F"/>
            <person name="Kageyama Y"/>
            <person name="Nozu R"/>
            <person name="Adachi N"/>
            <person name="Nishimura O"/>
            <person name="Nakagawa R"/>
            <person name="Tanegashima C"/>
            <person name="Kiyatake I"/>
            <person name="Matsumoto R"/>
            <person name="Murakumo K"/>
            <person name="Nishida K"/>
            <person name="Terakita A"/>
            <person name="Kuratani S"/>
            <person name="Sato K"/>
            <person name="Hyodo S Kuraku.S."/>
        </authorList>
    </citation>
    <scope>NUCLEOTIDE SEQUENCE [LARGE SCALE GENOMIC DNA]</scope>
</reference>
<accession>A0A401TKJ0</accession>
<dbReference type="OrthoDB" id="449487at2759"/>
<dbReference type="GO" id="GO:0006749">
    <property type="term" value="P:glutathione metabolic process"/>
    <property type="evidence" value="ECO:0007669"/>
    <property type="project" value="TreeGrafter"/>
</dbReference>
<dbReference type="EMBL" id="BEZZ01091983">
    <property type="protein sequence ID" value="GCC43159.1"/>
    <property type="molecule type" value="Genomic_DNA"/>
</dbReference>
<dbReference type="InterPro" id="IPR036866">
    <property type="entry name" value="RibonucZ/Hydroxyglut_hydro"/>
</dbReference>
<evidence type="ECO:0000313" key="1">
    <source>
        <dbReference type="EMBL" id="GCC43159.1"/>
    </source>
</evidence>
<evidence type="ECO:0000313" key="2">
    <source>
        <dbReference type="Proteomes" id="UP000287033"/>
    </source>
</evidence>